<evidence type="ECO:0000256" key="6">
    <source>
        <dbReference type="ARBA" id="ARBA00022723"/>
    </source>
</evidence>
<gene>
    <name evidence="18" type="ORF">HS99_0002205</name>
</gene>
<comment type="cofactor">
    <cofactor evidence="14 16">
        <name>Zn(2+)</name>
        <dbReference type="ChEBI" id="CHEBI:29105"/>
    </cofactor>
    <text evidence="14 16">Binds 1 zinc ion per subunit.</text>
</comment>
<feature type="binding site" evidence="16">
    <location>
        <position position="67"/>
    </location>
    <ligand>
        <name>Zn(2+)</name>
        <dbReference type="ChEBI" id="CHEBI:29105"/>
        <note>catalytic</note>
    </ligand>
</feature>
<evidence type="ECO:0000256" key="9">
    <source>
        <dbReference type="ARBA" id="ARBA00022833"/>
    </source>
</evidence>
<dbReference type="GO" id="GO:0008237">
    <property type="term" value="F:metallopeptidase activity"/>
    <property type="evidence" value="ECO:0007669"/>
    <property type="project" value="UniProtKB-UniRule"/>
</dbReference>
<evidence type="ECO:0000256" key="10">
    <source>
        <dbReference type="ARBA" id="ARBA00022989"/>
    </source>
</evidence>
<evidence type="ECO:0000256" key="8">
    <source>
        <dbReference type="ARBA" id="ARBA00022801"/>
    </source>
</evidence>
<evidence type="ECO:0000259" key="17">
    <source>
        <dbReference type="Pfam" id="PF02163"/>
    </source>
</evidence>
<dbReference type="EMBL" id="JPRF03000001">
    <property type="protein sequence ID" value="OEV39524.1"/>
    <property type="molecule type" value="Genomic_DNA"/>
</dbReference>
<accession>A0A1E7NFS3</accession>
<feature type="domain" description="Peptidase M50" evidence="17">
    <location>
        <begin position="139"/>
        <end position="198"/>
    </location>
</feature>
<keyword evidence="4 14" id="KW-0645">Protease</keyword>
<keyword evidence="19" id="KW-1185">Reference proteome</keyword>
<keyword evidence="9 14" id="KW-0862">Zinc</keyword>
<feature type="transmembrane region" description="Helical" evidence="14">
    <location>
        <begin position="47"/>
        <end position="67"/>
    </location>
</feature>
<keyword evidence="12" id="KW-0129">CBS domain</keyword>
<evidence type="ECO:0000256" key="11">
    <source>
        <dbReference type="ARBA" id="ARBA00023049"/>
    </source>
</evidence>
<keyword evidence="6 14" id="KW-0479">Metal-binding</keyword>
<feature type="binding site" evidence="16">
    <location>
        <position position="165"/>
    </location>
    <ligand>
        <name>Zn(2+)</name>
        <dbReference type="ChEBI" id="CHEBI:29105"/>
        <note>catalytic</note>
    </ligand>
</feature>
<keyword evidence="13 14" id="KW-0472">Membrane</keyword>
<evidence type="ECO:0000256" key="5">
    <source>
        <dbReference type="ARBA" id="ARBA00022692"/>
    </source>
</evidence>
<dbReference type="Gene3D" id="3.10.580.10">
    <property type="entry name" value="CBS-domain"/>
    <property type="match status" value="1"/>
</dbReference>
<feature type="transmembrane region" description="Helical" evidence="14">
    <location>
        <begin position="106"/>
        <end position="130"/>
    </location>
</feature>
<evidence type="ECO:0000313" key="19">
    <source>
        <dbReference type="Proteomes" id="UP000037395"/>
    </source>
</evidence>
<protein>
    <recommendedName>
        <fullName evidence="14">Zinc metalloprotease</fullName>
    </recommendedName>
</protein>
<dbReference type="PANTHER" id="PTHR39188">
    <property type="entry name" value="MEMBRANE-ASSOCIATED ZINC METALLOPROTEASE M50B"/>
    <property type="match status" value="1"/>
</dbReference>
<feature type="transmembrane region" description="Helical" evidence="14">
    <location>
        <begin position="21"/>
        <end position="41"/>
    </location>
</feature>
<feature type="active site" evidence="15">
    <location>
        <position position="68"/>
    </location>
</feature>
<evidence type="ECO:0000256" key="16">
    <source>
        <dbReference type="PIRSR" id="PIRSR006404-2"/>
    </source>
</evidence>
<proteinExistence type="inferred from homology"/>
<comment type="similarity">
    <text evidence="2 14">Belongs to the peptidase M50B family.</text>
</comment>
<keyword evidence="5 14" id="KW-0812">Transmembrane</keyword>
<comment type="subcellular location">
    <subcellularLocation>
        <location evidence="1 14">Cell membrane</location>
        <topology evidence="1 14">Multi-pass membrane protein</topology>
    </subcellularLocation>
</comment>
<feature type="transmembrane region" description="Helical" evidence="14">
    <location>
        <begin position="136"/>
        <end position="159"/>
    </location>
</feature>
<feature type="transmembrane region" description="Helical" evidence="14">
    <location>
        <begin position="213"/>
        <end position="232"/>
    </location>
</feature>
<evidence type="ECO:0000256" key="7">
    <source>
        <dbReference type="ARBA" id="ARBA00022737"/>
    </source>
</evidence>
<dbReference type="InterPro" id="IPR016483">
    <property type="entry name" value="UCP006404_Pept_M50_CBS"/>
</dbReference>
<dbReference type="InterPro" id="IPR008915">
    <property type="entry name" value="Peptidase_M50"/>
</dbReference>
<feature type="domain" description="Peptidase M50" evidence="17">
    <location>
        <begin position="56"/>
        <end position="127"/>
    </location>
</feature>
<evidence type="ECO:0000256" key="2">
    <source>
        <dbReference type="ARBA" id="ARBA00007931"/>
    </source>
</evidence>
<dbReference type="PIRSF" id="PIRSF006404">
    <property type="entry name" value="UCP006404_Pept_M50_CBS"/>
    <property type="match status" value="1"/>
</dbReference>
<name>A0A1E7NFS3_KITAU</name>
<evidence type="ECO:0000256" key="12">
    <source>
        <dbReference type="ARBA" id="ARBA00023122"/>
    </source>
</evidence>
<evidence type="ECO:0000256" key="15">
    <source>
        <dbReference type="PIRSR" id="PIRSR006404-1"/>
    </source>
</evidence>
<organism evidence="18 19">
    <name type="scientific">Kitasatospora aureofaciens</name>
    <name type="common">Streptomyces aureofaciens</name>
    <dbReference type="NCBI Taxonomy" id="1894"/>
    <lineage>
        <taxon>Bacteria</taxon>
        <taxon>Bacillati</taxon>
        <taxon>Actinomycetota</taxon>
        <taxon>Actinomycetes</taxon>
        <taxon>Kitasatosporales</taxon>
        <taxon>Streptomycetaceae</taxon>
        <taxon>Kitasatospora</taxon>
    </lineage>
</organism>
<keyword evidence="10 14" id="KW-1133">Transmembrane helix</keyword>
<dbReference type="SUPFAM" id="SSF54631">
    <property type="entry name" value="CBS-domain pair"/>
    <property type="match status" value="1"/>
</dbReference>
<feature type="binding site" evidence="16">
    <location>
        <position position="71"/>
    </location>
    <ligand>
        <name>Zn(2+)</name>
        <dbReference type="ChEBI" id="CHEBI:29105"/>
        <note>catalytic</note>
    </ligand>
</feature>
<sequence>MHGSVRLGRVFGIPLRIHWSAPVLILFLGVGLAGQTLPAWVPGRSSAAYGFAGLAGALLLTVSLLLHETAHAVTARRAGIRVDDMTVFALGGVTRMGRPPSPRLQFAVAGIGPLTSLVLGGLTLAAGLGALHTVHWAMPSAVLLWTGWTNLLLGAFNLLPAAPLDGGRLLQAAVWWRRGDRERAERVAGRAGQAVGLLLSAAGWVELLYGNGAGIWFVLIGLFMWSSATAEVRRAALVAALRGVRIGQAMIPATAAPDWLTADRLLADPAARAAHQPVVPLVDVDGRASGLLDLRRLTAVPPAHRGEVRAREFATPLSRCLTAAPQDDLVEVLDRAAAPPPVLVLDDGRLAGIVTAEVLDRLARRRLAATGTTPR</sequence>
<evidence type="ECO:0000256" key="14">
    <source>
        <dbReference type="PIRNR" id="PIRNR006404"/>
    </source>
</evidence>
<dbReference type="CDD" id="cd06164">
    <property type="entry name" value="S2P-M50_SpoIVFB_CBS"/>
    <property type="match status" value="1"/>
</dbReference>
<dbReference type="GO" id="GO:0005886">
    <property type="term" value="C:plasma membrane"/>
    <property type="evidence" value="ECO:0007669"/>
    <property type="project" value="UniProtKB-SubCell"/>
</dbReference>
<evidence type="ECO:0000256" key="4">
    <source>
        <dbReference type="ARBA" id="ARBA00022670"/>
    </source>
</evidence>
<keyword evidence="7" id="KW-0677">Repeat</keyword>
<keyword evidence="3 14" id="KW-1003">Cell membrane</keyword>
<evidence type="ECO:0000256" key="3">
    <source>
        <dbReference type="ARBA" id="ARBA00022475"/>
    </source>
</evidence>
<dbReference type="RefSeq" id="WP_030555656.1">
    <property type="nucleotide sequence ID" value="NZ_JBIWMM010000003.1"/>
</dbReference>
<dbReference type="Proteomes" id="UP000037395">
    <property type="component" value="Unassembled WGS sequence"/>
</dbReference>
<dbReference type="OrthoDB" id="9781963at2"/>
<dbReference type="AlphaFoldDB" id="A0A1E7NFS3"/>
<dbReference type="Pfam" id="PF02163">
    <property type="entry name" value="Peptidase_M50"/>
    <property type="match status" value="2"/>
</dbReference>
<evidence type="ECO:0000256" key="13">
    <source>
        <dbReference type="ARBA" id="ARBA00023136"/>
    </source>
</evidence>
<dbReference type="InterPro" id="IPR046342">
    <property type="entry name" value="CBS_dom_sf"/>
</dbReference>
<reference evidence="18" key="1">
    <citation type="submission" date="2016-08" db="EMBL/GenBank/DDBJ databases">
        <title>Sequencing, Assembly and Comparative Genomics of S. aureofaciens ATCC 10762.</title>
        <authorList>
            <person name="Gradnigo J.S."/>
            <person name="Johnson N."/>
            <person name="Somerville G.A."/>
        </authorList>
    </citation>
    <scope>NUCLEOTIDE SEQUENCE [LARGE SCALE GENOMIC DNA]</scope>
    <source>
        <strain evidence="18">ATCC 10762</strain>
    </source>
</reference>
<keyword evidence="11 14" id="KW-0482">Metalloprotease</keyword>
<dbReference type="GO" id="GO:0006508">
    <property type="term" value="P:proteolysis"/>
    <property type="evidence" value="ECO:0007669"/>
    <property type="project" value="UniProtKB-KW"/>
</dbReference>
<keyword evidence="8 14" id="KW-0378">Hydrolase</keyword>
<comment type="caution">
    <text evidence="18">The sequence shown here is derived from an EMBL/GenBank/DDBJ whole genome shotgun (WGS) entry which is preliminary data.</text>
</comment>
<evidence type="ECO:0000256" key="1">
    <source>
        <dbReference type="ARBA" id="ARBA00004651"/>
    </source>
</evidence>
<evidence type="ECO:0000313" key="18">
    <source>
        <dbReference type="EMBL" id="OEV39524.1"/>
    </source>
</evidence>
<dbReference type="PANTHER" id="PTHR39188:SF3">
    <property type="entry name" value="STAGE IV SPORULATION PROTEIN FB"/>
    <property type="match status" value="1"/>
</dbReference>
<dbReference type="GO" id="GO:0046872">
    <property type="term" value="F:metal ion binding"/>
    <property type="evidence" value="ECO:0007669"/>
    <property type="project" value="UniProtKB-UniRule"/>
</dbReference>